<feature type="transmembrane region" description="Helical" evidence="1">
    <location>
        <begin position="109"/>
        <end position="128"/>
    </location>
</feature>
<dbReference type="RefSeq" id="WP_169457015.1">
    <property type="nucleotide sequence ID" value="NZ_CP051774.1"/>
</dbReference>
<dbReference type="AlphaFoldDB" id="A0A858RQ59"/>
<name>A0A858RQ59_9BACT</name>
<protein>
    <submittedName>
        <fullName evidence="2">Uncharacterized protein</fullName>
    </submittedName>
</protein>
<dbReference type="EMBL" id="CP051774">
    <property type="protein sequence ID" value="QJE98528.1"/>
    <property type="molecule type" value="Genomic_DNA"/>
</dbReference>
<dbReference type="KEGG" id="luo:HHL09_22985"/>
<keyword evidence="3" id="KW-1185">Reference proteome</keyword>
<gene>
    <name evidence="2" type="ORF">HHL09_22985</name>
</gene>
<organism evidence="2 3">
    <name type="scientific">Luteolibacter luteus</name>
    <dbReference type="NCBI Taxonomy" id="2728835"/>
    <lineage>
        <taxon>Bacteria</taxon>
        <taxon>Pseudomonadati</taxon>
        <taxon>Verrucomicrobiota</taxon>
        <taxon>Verrucomicrobiia</taxon>
        <taxon>Verrucomicrobiales</taxon>
        <taxon>Verrucomicrobiaceae</taxon>
        <taxon>Luteolibacter</taxon>
    </lineage>
</organism>
<evidence type="ECO:0000256" key="1">
    <source>
        <dbReference type="SAM" id="Phobius"/>
    </source>
</evidence>
<reference evidence="2 3" key="1">
    <citation type="submission" date="2020-04" db="EMBL/GenBank/DDBJ databases">
        <title>Luteolibacter sp. G-1-1-1 isolated from soil.</title>
        <authorList>
            <person name="Dahal R.H."/>
        </authorList>
    </citation>
    <scope>NUCLEOTIDE SEQUENCE [LARGE SCALE GENOMIC DNA]</scope>
    <source>
        <strain evidence="2 3">G-1-1-1</strain>
    </source>
</reference>
<accession>A0A858RQ59</accession>
<keyword evidence="1" id="KW-0812">Transmembrane</keyword>
<feature type="transmembrane region" description="Helical" evidence="1">
    <location>
        <begin position="7"/>
        <end position="26"/>
    </location>
</feature>
<dbReference type="Proteomes" id="UP000501812">
    <property type="component" value="Chromosome"/>
</dbReference>
<keyword evidence="1" id="KW-0472">Membrane</keyword>
<proteinExistence type="predicted"/>
<sequence length="149" mass="17023">MDTRQFGFLTFWLGLAGLLFLLWTWFDSKSHPLDFGHYGSKIHVFSNRHAALQLSISNNPGPVTGFWLRGKSSPYGDEIPSPNEEPPGRTFVPPGRGTFEADDGRVWSVYWIPHWVVLAFYLVIWGALGTRNRRIYLRHRVANPAPDRA</sequence>
<evidence type="ECO:0000313" key="3">
    <source>
        <dbReference type="Proteomes" id="UP000501812"/>
    </source>
</evidence>
<evidence type="ECO:0000313" key="2">
    <source>
        <dbReference type="EMBL" id="QJE98528.1"/>
    </source>
</evidence>
<keyword evidence="1" id="KW-1133">Transmembrane helix</keyword>